<dbReference type="Pfam" id="PF06702">
    <property type="entry name" value="Fam20C"/>
    <property type="match status" value="1"/>
</dbReference>
<comment type="subcellular location">
    <subcellularLocation>
        <location evidence="1">Golgi apparatus</location>
    </subcellularLocation>
</comment>
<keyword evidence="7" id="KW-0479">Metal-binding</keyword>
<dbReference type="GO" id="GO:0005524">
    <property type="term" value="F:ATP binding"/>
    <property type="evidence" value="ECO:0007669"/>
    <property type="project" value="UniProtKB-KW"/>
</dbReference>
<evidence type="ECO:0000313" key="10">
    <source>
        <dbReference type="Proteomes" id="UP000678499"/>
    </source>
</evidence>
<keyword evidence="10" id="KW-1185">Reference proteome</keyword>
<dbReference type="PANTHER" id="PTHR12450">
    <property type="entry name" value="DENTIN MATRIX PROTEIN 4 PROTEIN FAM20"/>
    <property type="match status" value="1"/>
</dbReference>
<feature type="binding site" evidence="6">
    <location>
        <begin position="299"/>
        <end position="302"/>
    </location>
    <ligand>
        <name>ATP</name>
        <dbReference type="ChEBI" id="CHEBI:30616"/>
    </ligand>
</feature>
<evidence type="ECO:0000256" key="6">
    <source>
        <dbReference type="PIRSR" id="PIRSR624869-2"/>
    </source>
</evidence>
<dbReference type="AlphaFoldDB" id="A0A7R9BMV8"/>
<dbReference type="Proteomes" id="UP000678499">
    <property type="component" value="Unassembled WGS sequence"/>
</dbReference>
<keyword evidence="5" id="KW-0325">Glycoprotein</keyword>
<dbReference type="InterPro" id="IPR009581">
    <property type="entry name" value="FAM20_C"/>
</dbReference>
<feature type="domain" description="FAM20 C-terminal" evidence="8">
    <location>
        <begin position="263"/>
        <end position="333"/>
    </location>
</feature>
<dbReference type="GO" id="GO:0005794">
    <property type="term" value="C:Golgi apparatus"/>
    <property type="evidence" value="ECO:0007669"/>
    <property type="project" value="UniProtKB-SubCell"/>
</dbReference>
<protein>
    <recommendedName>
        <fullName evidence="8">FAM20 C-terminal domain-containing protein</fullName>
    </recommendedName>
</protein>
<dbReference type="GO" id="GO:0004674">
    <property type="term" value="F:protein serine/threonine kinase activity"/>
    <property type="evidence" value="ECO:0007669"/>
    <property type="project" value="TreeGrafter"/>
</dbReference>
<evidence type="ECO:0000256" key="7">
    <source>
        <dbReference type="PIRSR" id="PIRSR624869-3"/>
    </source>
</evidence>
<evidence type="ECO:0000256" key="1">
    <source>
        <dbReference type="ARBA" id="ARBA00004555"/>
    </source>
</evidence>
<keyword evidence="3" id="KW-0333">Golgi apparatus</keyword>
<proteinExistence type="inferred from homology"/>
<evidence type="ECO:0000259" key="8">
    <source>
        <dbReference type="Pfam" id="PF06702"/>
    </source>
</evidence>
<evidence type="ECO:0000256" key="3">
    <source>
        <dbReference type="ARBA" id="ARBA00023034"/>
    </source>
</evidence>
<evidence type="ECO:0000256" key="4">
    <source>
        <dbReference type="ARBA" id="ARBA00023157"/>
    </source>
</evidence>
<gene>
    <name evidence="9" type="ORF">NMOB1V02_LOCUS4526</name>
</gene>
<reference evidence="9" key="1">
    <citation type="submission" date="2020-11" db="EMBL/GenBank/DDBJ databases">
        <authorList>
            <person name="Tran Van P."/>
        </authorList>
    </citation>
    <scope>NUCLEOTIDE SEQUENCE</scope>
</reference>
<keyword evidence="6" id="KW-0547">Nucleotide-binding</keyword>
<name>A0A7R9BMV8_9CRUS</name>
<feature type="binding site" evidence="7">
    <location>
        <position position="160"/>
    </location>
    <ligand>
        <name>Mn(2+)</name>
        <dbReference type="ChEBI" id="CHEBI:29035"/>
    </ligand>
</feature>
<comment type="cofactor">
    <cofactor evidence="7">
        <name>Mn(2+)</name>
        <dbReference type="ChEBI" id="CHEBI:29035"/>
    </cofactor>
</comment>
<keyword evidence="6" id="KW-0067">ATP-binding</keyword>
<sequence length="347" mass="39052">MGQAENGDLIDSADLRAGWRPRNPPIRGPGGLPFAIVVVVVMLPNGEFPVDDRDKIIMNLPGISGIAFRFTPSWYSYTRVFTADSDDAFPRQQRNFLGMTRECHSGLAKAGHSPEKQQEGGTQLKLIIDFASGGQALFKPMRFSREQETLPNHFYFTDFERHNAEIAAFHLDSCGYSGHLKAMSGCSSCRHPLFSGVKLNENGSLLSHFWGSGGFCTGLRLDEQGFEQEIVLGFRRSPPVVGRMLNMTTELYALAKGELLKTFFISPANNLCFHGRCSYYCDTSHAICGSPDTLEGSFAVFLPPKSVAPRRSWRHPWRRSYHKRKKASWEWDNVRGLSQFREASRRF</sequence>
<feature type="binding site" evidence="6">
    <location>
        <position position="123"/>
    </location>
    <ligand>
        <name>ATP</name>
        <dbReference type="ChEBI" id="CHEBI:30616"/>
    </ligand>
</feature>
<evidence type="ECO:0000313" key="9">
    <source>
        <dbReference type="EMBL" id="CAD7276776.1"/>
    </source>
</evidence>
<organism evidence="9">
    <name type="scientific">Notodromas monacha</name>
    <dbReference type="NCBI Taxonomy" id="399045"/>
    <lineage>
        <taxon>Eukaryota</taxon>
        <taxon>Metazoa</taxon>
        <taxon>Ecdysozoa</taxon>
        <taxon>Arthropoda</taxon>
        <taxon>Crustacea</taxon>
        <taxon>Oligostraca</taxon>
        <taxon>Ostracoda</taxon>
        <taxon>Podocopa</taxon>
        <taxon>Podocopida</taxon>
        <taxon>Cypridocopina</taxon>
        <taxon>Cypridoidea</taxon>
        <taxon>Cyprididae</taxon>
        <taxon>Notodromas</taxon>
    </lineage>
</organism>
<dbReference type="OrthoDB" id="8583677at2759"/>
<dbReference type="EMBL" id="CAJPEX010000710">
    <property type="protein sequence ID" value="CAG0916928.1"/>
    <property type="molecule type" value="Genomic_DNA"/>
</dbReference>
<dbReference type="EMBL" id="OA882747">
    <property type="protein sequence ID" value="CAD7276776.1"/>
    <property type="molecule type" value="Genomic_DNA"/>
</dbReference>
<keyword evidence="7" id="KW-0464">Manganese</keyword>
<accession>A0A7R9BMV8</accession>
<dbReference type="PANTHER" id="PTHR12450:SF22">
    <property type="entry name" value="EXTRACELLULAR SERINE_THREONINE PROTEIN CG31145"/>
    <property type="match status" value="1"/>
</dbReference>
<dbReference type="InterPro" id="IPR024869">
    <property type="entry name" value="FAM20"/>
</dbReference>
<keyword evidence="4" id="KW-1015">Disulfide bond</keyword>
<comment type="similarity">
    <text evidence="2">Belongs to the FAM20 family.</text>
</comment>
<feature type="binding site" evidence="6">
    <location>
        <position position="139"/>
    </location>
    <ligand>
        <name>ATP</name>
        <dbReference type="ChEBI" id="CHEBI:30616"/>
    </ligand>
</feature>
<evidence type="ECO:0000256" key="5">
    <source>
        <dbReference type="ARBA" id="ARBA00023180"/>
    </source>
</evidence>
<evidence type="ECO:0000256" key="2">
    <source>
        <dbReference type="ARBA" id="ARBA00006557"/>
    </source>
</evidence>
<dbReference type="GO" id="GO:0046872">
    <property type="term" value="F:metal ion binding"/>
    <property type="evidence" value="ECO:0007669"/>
    <property type="project" value="UniProtKB-KW"/>
</dbReference>
<feature type="binding site" evidence="6">
    <location>
        <position position="160"/>
    </location>
    <ligand>
        <name>ATP</name>
        <dbReference type="ChEBI" id="CHEBI:30616"/>
    </ligand>
</feature>